<evidence type="ECO:0000313" key="4">
    <source>
        <dbReference type="Proteomes" id="UP000054805"/>
    </source>
</evidence>
<sequence length="127" mass="14849">MLFYSWSIFHFSGVRSSVAVRSKSASERIQVHSDMRRSVLTKSIFCYGVFCPIRQELIFSKKFKRTKTGFERCIMQITIAIKGALSSVTVHSFASLWWQVVATYKEWSKEQVKTRRHEANHRSHEAE</sequence>
<reference evidence="4 5" key="1">
    <citation type="submission" date="2015-01" db="EMBL/GenBank/DDBJ databases">
        <title>Evolution of Trichinella species and genotypes.</title>
        <authorList>
            <person name="Korhonen P.K."/>
            <person name="Edoardo P."/>
            <person name="Giuseppe L.R."/>
            <person name="Gasser R.B."/>
        </authorList>
    </citation>
    <scope>NUCLEOTIDE SEQUENCE [LARGE SCALE GENOMIC DNA]</scope>
    <source>
        <strain evidence="3">ISS176</strain>
        <strain evidence="2">ISS588</strain>
    </source>
</reference>
<evidence type="ECO:0000313" key="5">
    <source>
        <dbReference type="Proteomes" id="UP000054826"/>
    </source>
</evidence>
<dbReference type="Proteomes" id="UP000054805">
    <property type="component" value="Unassembled WGS sequence"/>
</dbReference>
<dbReference type="EMBL" id="JYDV01000042">
    <property type="protein sequence ID" value="KRZ38790.1"/>
    <property type="molecule type" value="Genomic_DNA"/>
</dbReference>
<keyword evidence="4" id="KW-1185">Reference proteome</keyword>
<dbReference type="Proteomes" id="UP000054826">
    <property type="component" value="Unassembled WGS sequence"/>
</dbReference>
<gene>
    <name evidence="1" type="ORF">T4B_2954</name>
    <name evidence="2" type="ORF">T4B_8044</name>
    <name evidence="3" type="ORF">T4C_11549</name>
</gene>
<evidence type="ECO:0000313" key="3">
    <source>
        <dbReference type="EMBL" id="KRZ38790.1"/>
    </source>
</evidence>
<accession>A0A0V1IWX6</accession>
<dbReference type="AlphaFoldDB" id="A0A0V1IWX6"/>
<dbReference type="EMBL" id="JYDS01000075">
    <property type="protein sequence ID" value="KRZ27132.1"/>
    <property type="molecule type" value="Genomic_DNA"/>
</dbReference>
<evidence type="ECO:0000313" key="2">
    <source>
        <dbReference type="EMBL" id="KRZ27132.1"/>
    </source>
</evidence>
<protein>
    <submittedName>
        <fullName evidence="2">Uncharacterized protein</fullName>
    </submittedName>
</protein>
<proteinExistence type="predicted"/>
<dbReference type="EMBL" id="JYDS01000228">
    <property type="protein sequence ID" value="KRZ20791.1"/>
    <property type="molecule type" value="Genomic_DNA"/>
</dbReference>
<evidence type="ECO:0000313" key="1">
    <source>
        <dbReference type="EMBL" id="KRZ20791.1"/>
    </source>
</evidence>
<name>A0A0V1IWX6_TRIPS</name>
<organism evidence="2 4">
    <name type="scientific">Trichinella pseudospiralis</name>
    <name type="common">Parasitic roundworm</name>
    <dbReference type="NCBI Taxonomy" id="6337"/>
    <lineage>
        <taxon>Eukaryota</taxon>
        <taxon>Metazoa</taxon>
        <taxon>Ecdysozoa</taxon>
        <taxon>Nematoda</taxon>
        <taxon>Enoplea</taxon>
        <taxon>Dorylaimia</taxon>
        <taxon>Trichinellida</taxon>
        <taxon>Trichinellidae</taxon>
        <taxon>Trichinella</taxon>
    </lineage>
</organism>
<comment type="caution">
    <text evidence="2">The sequence shown here is derived from an EMBL/GenBank/DDBJ whole genome shotgun (WGS) entry which is preliminary data.</text>
</comment>